<evidence type="ECO:0008006" key="5">
    <source>
        <dbReference type="Google" id="ProtNLM"/>
    </source>
</evidence>
<keyword evidence="4" id="KW-1185">Reference proteome</keyword>
<evidence type="ECO:0000313" key="1">
    <source>
        <dbReference type="EMBL" id="MDR8522957.1"/>
    </source>
</evidence>
<dbReference type="EMBL" id="JAPMLD010000003">
    <property type="protein sequence ID" value="MDW4824098.1"/>
    <property type="molecule type" value="Genomic_DNA"/>
</dbReference>
<protein>
    <recommendedName>
        <fullName evidence="5">Lipoprotein</fullName>
    </recommendedName>
</protein>
<reference evidence="1" key="2">
    <citation type="submission" date="2022-11" db="EMBL/GenBank/DDBJ databases">
        <title>Prophages regulate Shewanella fidelis motility and biofilm formation: implications for gut colonization dynamics in Ciona robusta.</title>
        <authorList>
            <person name="Natarajan O."/>
            <person name="Gibboney S.L."/>
            <person name="Young M.N."/>
            <person name="Lim S.J."/>
            <person name="Pluta N."/>
            <person name="Atkinson C.G.F."/>
            <person name="Leigh B.A."/>
            <person name="Liberti A."/>
            <person name="Kees E."/>
            <person name="Breitbart M."/>
            <person name="Gralnick J."/>
            <person name="Dishaw L.J."/>
        </authorList>
    </citation>
    <scope>NUCLEOTIDE SEQUENCE</scope>
    <source>
        <strain evidence="1">3313</strain>
    </source>
</reference>
<sequence>MNKLLIFIVTIMLVSVVGCGEDIQQSTVAKNTESLCQQAWFERVEQQISSGDGQGHGPDLGSIEWRSVVEFKLGIREQAGLPEKDSDLWCEYINKHYIAVQ</sequence>
<accession>A0AAW8NJT0</accession>
<name>A0AAW8NJT0_9GAMM</name>
<dbReference type="PROSITE" id="PS51257">
    <property type="entry name" value="PROKAR_LIPOPROTEIN"/>
    <property type="match status" value="1"/>
</dbReference>
<gene>
    <name evidence="1" type="ORF">OS133_04575</name>
    <name evidence="2" type="ORF">OS134_08535</name>
</gene>
<dbReference type="Proteomes" id="UP001271263">
    <property type="component" value="Unassembled WGS sequence"/>
</dbReference>
<proteinExistence type="predicted"/>
<organism evidence="1 3">
    <name type="scientific">Shewanella fidelis</name>
    <dbReference type="NCBI Taxonomy" id="173509"/>
    <lineage>
        <taxon>Bacteria</taxon>
        <taxon>Pseudomonadati</taxon>
        <taxon>Pseudomonadota</taxon>
        <taxon>Gammaproteobacteria</taxon>
        <taxon>Alteromonadales</taxon>
        <taxon>Shewanellaceae</taxon>
        <taxon>Shewanella</taxon>
    </lineage>
</organism>
<dbReference type="EMBL" id="JAPMLE010000001">
    <property type="protein sequence ID" value="MDR8522957.1"/>
    <property type="molecule type" value="Genomic_DNA"/>
</dbReference>
<evidence type="ECO:0000313" key="4">
    <source>
        <dbReference type="Proteomes" id="UP001271263"/>
    </source>
</evidence>
<dbReference type="RefSeq" id="WP_310654124.1">
    <property type="nucleotide sequence ID" value="NZ_JAPMLA010000003.1"/>
</dbReference>
<evidence type="ECO:0000313" key="2">
    <source>
        <dbReference type="EMBL" id="MDW4824098.1"/>
    </source>
</evidence>
<reference evidence="2 4" key="1">
    <citation type="journal article" date="2022" name="bioRxiv">
        <title>Prophages regulate Shewanella fidelis 3313 motility and biofilm formation: implications for gut colonization dynamics in Ciona robusta.</title>
        <authorList>
            <person name="Natarajan O."/>
            <person name="Gibboney S.L."/>
            <person name="Young M.N."/>
            <person name="Lim S.J."/>
            <person name="Pluta N."/>
            <person name="Atkinson C.G."/>
            <person name="Leigh B.A."/>
            <person name="Liberti A."/>
            <person name="Kees E.D."/>
            <person name="Breitbart M."/>
            <person name="Gralnick J.A."/>
            <person name="Dishaw L.J."/>
        </authorList>
    </citation>
    <scope>NUCLEOTIDE SEQUENCE [LARGE SCALE GENOMIC DNA]</scope>
    <source>
        <strain evidence="2 4">JG4066</strain>
    </source>
</reference>
<dbReference type="AlphaFoldDB" id="A0AAW8NJT0"/>
<comment type="caution">
    <text evidence="1">The sequence shown here is derived from an EMBL/GenBank/DDBJ whole genome shotgun (WGS) entry which is preliminary data.</text>
</comment>
<evidence type="ECO:0000313" key="3">
    <source>
        <dbReference type="Proteomes" id="UP001259340"/>
    </source>
</evidence>
<dbReference type="Proteomes" id="UP001259340">
    <property type="component" value="Unassembled WGS sequence"/>
</dbReference>